<comment type="caution">
    <text evidence="3">The sequence shown here is derived from an EMBL/GenBank/DDBJ whole genome shotgun (WGS) entry which is preliminary data.</text>
</comment>
<name>A0ABS2LVV0_9ACTN</name>
<organism evidence="3 4">
    <name type="scientific">Micromonospora luteifusca</name>
    <dbReference type="NCBI Taxonomy" id="709860"/>
    <lineage>
        <taxon>Bacteria</taxon>
        <taxon>Bacillati</taxon>
        <taxon>Actinomycetota</taxon>
        <taxon>Actinomycetes</taxon>
        <taxon>Micromonosporales</taxon>
        <taxon>Micromonosporaceae</taxon>
        <taxon>Micromonospora</taxon>
    </lineage>
</organism>
<sequence length="381" mass="39230">MTDELDLVGALGSAEPLRPEAYQRARAVLRAAMADPGTVRLLGAVSAEDTTMEATSTMETTTTTRDHESSPVIQRRRRIGIAGRLGIGAGVGVAAAAAVVAVVLNSPATGGIEAGKDSSAATSSSTTVDGPVESAPLMTLAGSIKTVTPSAGDAWLVKATQVHGTKTMQVVYTLYTDGHAIYTGNSVQDIKRAIARHQDQMTDGGYAPLLEAAVAAADSSPADGRTQMLKAAEDPLVGLDPAAQKAVWDKQQAAAQVIIKQKGGNAEPKPYSPQAVERHFDNALWTYSTQALSAGDGNTQVRAGVLRLLSTISAVSVKNSTTQGKATLTITAGPEVFGGVASEVLTIDAETGMLVKDVSTVPGTPQASTTYESSRVTTADL</sequence>
<feature type="transmembrane region" description="Helical" evidence="2">
    <location>
        <begin position="85"/>
        <end position="104"/>
    </location>
</feature>
<evidence type="ECO:0000256" key="2">
    <source>
        <dbReference type="SAM" id="Phobius"/>
    </source>
</evidence>
<dbReference type="EMBL" id="JAFBBP010000001">
    <property type="protein sequence ID" value="MBM7492024.1"/>
    <property type="molecule type" value="Genomic_DNA"/>
</dbReference>
<keyword evidence="4" id="KW-1185">Reference proteome</keyword>
<protein>
    <submittedName>
        <fullName evidence="3">Negative regulator of sigma E activity</fullName>
    </submittedName>
</protein>
<keyword evidence="2" id="KW-1133">Transmembrane helix</keyword>
<feature type="compositionally biased region" description="Polar residues" evidence="1">
    <location>
        <begin position="361"/>
        <end position="381"/>
    </location>
</feature>
<evidence type="ECO:0000256" key="1">
    <source>
        <dbReference type="SAM" id="MobiDB-lite"/>
    </source>
</evidence>
<keyword evidence="2" id="KW-0472">Membrane</keyword>
<evidence type="ECO:0000313" key="3">
    <source>
        <dbReference type="EMBL" id="MBM7492024.1"/>
    </source>
</evidence>
<proteinExistence type="predicted"/>
<accession>A0ABS2LVV0</accession>
<keyword evidence="2" id="KW-0812">Transmembrane</keyword>
<evidence type="ECO:0000313" key="4">
    <source>
        <dbReference type="Proteomes" id="UP000764837"/>
    </source>
</evidence>
<reference evidence="3 4" key="1">
    <citation type="submission" date="2021-01" db="EMBL/GenBank/DDBJ databases">
        <title>Sequencing the genomes of 1000 actinobacteria strains.</title>
        <authorList>
            <person name="Klenk H.-P."/>
        </authorList>
    </citation>
    <scope>NUCLEOTIDE SEQUENCE [LARGE SCALE GENOMIC DNA]</scope>
    <source>
        <strain evidence="3 4">DSM 100204</strain>
    </source>
</reference>
<dbReference type="RefSeq" id="WP_204942985.1">
    <property type="nucleotide sequence ID" value="NZ_JAFBBP010000001.1"/>
</dbReference>
<feature type="region of interest" description="Disordered" evidence="1">
    <location>
        <begin position="360"/>
        <end position="381"/>
    </location>
</feature>
<gene>
    <name evidence="3" type="ORF">JOD64_003246</name>
</gene>
<dbReference type="Proteomes" id="UP000764837">
    <property type="component" value="Unassembled WGS sequence"/>
</dbReference>